<dbReference type="EMBL" id="CP050063">
    <property type="protein sequence ID" value="QIP14704.1"/>
    <property type="molecule type" value="Genomic_DNA"/>
</dbReference>
<dbReference type="Proteomes" id="UP000501802">
    <property type="component" value="Chromosome"/>
</dbReference>
<organism evidence="1 2">
    <name type="scientific">Spirosoma aureum</name>
    <dbReference type="NCBI Taxonomy" id="2692134"/>
    <lineage>
        <taxon>Bacteria</taxon>
        <taxon>Pseudomonadati</taxon>
        <taxon>Bacteroidota</taxon>
        <taxon>Cytophagia</taxon>
        <taxon>Cytophagales</taxon>
        <taxon>Cytophagaceae</taxon>
        <taxon>Spirosoma</taxon>
    </lineage>
</organism>
<name>A0A6G9AQU0_9BACT</name>
<accession>A0A6G9AQU0</accession>
<dbReference type="RefSeq" id="WP_167211293.1">
    <property type="nucleotide sequence ID" value="NZ_CP050063.1"/>
</dbReference>
<evidence type="ECO:0000313" key="2">
    <source>
        <dbReference type="Proteomes" id="UP000501802"/>
    </source>
</evidence>
<gene>
    <name evidence="1" type="ORF">G8759_19845</name>
</gene>
<dbReference type="KEGG" id="spib:G8759_19845"/>
<protein>
    <submittedName>
        <fullName evidence="1">Uncharacterized protein</fullName>
    </submittedName>
</protein>
<evidence type="ECO:0000313" key="1">
    <source>
        <dbReference type="EMBL" id="QIP14704.1"/>
    </source>
</evidence>
<keyword evidence="2" id="KW-1185">Reference proteome</keyword>
<sequence length="126" mass="14415">MTDDELRSYATTYELLILRGLGDAYVNQRTLAERADGFWILVEHERNDKLVSIAIREQTKRQVIRLMAKALLHLSNHIAYRDNPYPLRTLGKKALGASSSADLVLILEQLNSLMFPVKNRQHQLIG</sequence>
<dbReference type="AlphaFoldDB" id="A0A6G9AQU0"/>
<reference evidence="1 2" key="1">
    <citation type="submission" date="2020-03" db="EMBL/GenBank/DDBJ databases">
        <authorList>
            <person name="Kim M.K."/>
        </authorList>
    </citation>
    <scope>NUCLEOTIDE SEQUENCE [LARGE SCALE GENOMIC DNA]</scope>
    <source>
        <strain evidence="1 2">BT328</strain>
    </source>
</reference>
<proteinExistence type="predicted"/>